<evidence type="ECO:0000313" key="2">
    <source>
        <dbReference type="EMBL" id="CAD8208151.1"/>
    </source>
</evidence>
<keyword evidence="3" id="KW-1185">Reference proteome</keyword>
<accession>A0A8S1Y2H0</accession>
<organism evidence="2 3">
    <name type="scientific">Paramecium pentaurelia</name>
    <dbReference type="NCBI Taxonomy" id="43138"/>
    <lineage>
        <taxon>Eukaryota</taxon>
        <taxon>Sar</taxon>
        <taxon>Alveolata</taxon>
        <taxon>Ciliophora</taxon>
        <taxon>Intramacronucleata</taxon>
        <taxon>Oligohymenophorea</taxon>
        <taxon>Peniculida</taxon>
        <taxon>Parameciidae</taxon>
        <taxon>Paramecium</taxon>
    </lineage>
</organism>
<evidence type="ECO:0000313" key="3">
    <source>
        <dbReference type="Proteomes" id="UP000689195"/>
    </source>
</evidence>
<dbReference type="SMART" id="SM00320">
    <property type="entry name" value="WD40"/>
    <property type="match status" value="4"/>
</dbReference>
<proteinExistence type="predicted"/>
<dbReference type="PANTHER" id="PTHR19920:SF0">
    <property type="entry name" value="CYTOSOLIC IRON-SULFUR PROTEIN ASSEMBLY PROTEIN CIAO1-RELATED"/>
    <property type="match status" value="1"/>
</dbReference>
<name>A0A8S1Y2H0_9CILI</name>
<dbReference type="InterPro" id="IPR001680">
    <property type="entry name" value="WD40_rpt"/>
</dbReference>
<dbReference type="PROSITE" id="PS50082">
    <property type="entry name" value="WD_REPEATS_2"/>
    <property type="match status" value="2"/>
</dbReference>
<comment type="caution">
    <text evidence="2">The sequence shown here is derived from an EMBL/GenBank/DDBJ whole genome shotgun (WGS) entry which is preliminary data.</text>
</comment>
<evidence type="ECO:0000256" key="1">
    <source>
        <dbReference type="PROSITE-ProRule" id="PRU00221"/>
    </source>
</evidence>
<dbReference type="GO" id="GO:0016226">
    <property type="term" value="P:iron-sulfur cluster assembly"/>
    <property type="evidence" value="ECO:0007669"/>
    <property type="project" value="TreeGrafter"/>
</dbReference>
<dbReference type="PANTHER" id="PTHR19920">
    <property type="entry name" value="WD40 PROTEIN CIAO1"/>
    <property type="match status" value="1"/>
</dbReference>
<dbReference type="Proteomes" id="UP000689195">
    <property type="component" value="Unassembled WGS sequence"/>
</dbReference>
<dbReference type="EMBL" id="CAJJDO010000149">
    <property type="protein sequence ID" value="CAD8208151.1"/>
    <property type="molecule type" value="Genomic_DNA"/>
</dbReference>
<feature type="repeat" description="WD" evidence="1">
    <location>
        <begin position="335"/>
        <end position="366"/>
    </location>
</feature>
<protein>
    <recommendedName>
        <fullName evidence="4">WD40-repeat-containing domain</fullName>
    </recommendedName>
</protein>
<gene>
    <name evidence="2" type="ORF">PPENT_87.1.T1490161</name>
</gene>
<dbReference type="OrthoDB" id="406844at2759"/>
<keyword evidence="1" id="KW-0853">WD repeat</keyword>
<dbReference type="Pfam" id="PF00400">
    <property type="entry name" value="WD40"/>
    <property type="match status" value="4"/>
</dbReference>
<reference evidence="2" key="1">
    <citation type="submission" date="2021-01" db="EMBL/GenBank/DDBJ databases">
        <authorList>
            <consortium name="Genoscope - CEA"/>
            <person name="William W."/>
        </authorList>
    </citation>
    <scope>NUCLEOTIDE SEQUENCE</scope>
</reference>
<dbReference type="PROSITE" id="PS50294">
    <property type="entry name" value="WD_REPEATS_REGION"/>
    <property type="match status" value="2"/>
</dbReference>
<sequence>MLTPKMIENEKDFFCPLGHNLQVVKILLDPKLSKDQRLLCNECLKHAKIDAKMVELQKIFQLIEDHQVRKMGSVENIIKDQINIIQSLQSIFDKMKQKVIQQLNQLIKIMMEWILHLQQFGSQYSKYSFYQELEIMLLNQNKTGNLQKIIDDLEKNNLCWTQKLGNKFDQFNQFVEYNQCKQLLKSLESITQNYSLSEYQEQISLQPKTIKIQEINTKLNIEQSLKVYSNHSTNLKPLNYQIIQKSSISQSDTCFAIAFDNDCSTLVAGCDSKIKVYEFNQGNIKQIQTLYEHKEWVYTLNFMKKQKQFISGSRDKSIIVWKQNQMNLWNLQQILIGHNYQIFCLVINTNDDLIISGSGDKTIKFWMKKNEWLCQQTITDHSNHVYGLSLNQQQNKVVSCGYDKIILIIEQSEWNKEWKVIQRITIEQCGYRVCFIDNNMFTLSPRDKEQIFIFEMNIMNNQFTKTKEITIQCGSDGQCLFPLQYINSKCILLSKNGEYVNLIRKKQYGDFLTEQSIHFKTTWLYGGMSNDGEYLITWDKESKQIQIWKDEDQ</sequence>
<dbReference type="GO" id="GO:0097361">
    <property type="term" value="C:cytosolic [4Fe-4S] assembly targeting complex"/>
    <property type="evidence" value="ECO:0007669"/>
    <property type="project" value="TreeGrafter"/>
</dbReference>
<feature type="repeat" description="WD" evidence="1">
    <location>
        <begin position="290"/>
        <end position="322"/>
    </location>
</feature>
<evidence type="ECO:0008006" key="4">
    <source>
        <dbReference type="Google" id="ProtNLM"/>
    </source>
</evidence>
<dbReference type="AlphaFoldDB" id="A0A8S1Y2H0"/>